<dbReference type="GO" id="GO:0005886">
    <property type="term" value="C:plasma membrane"/>
    <property type="evidence" value="ECO:0007669"/>
    <property type="project" value="UniProtKB-SubCell"/>
</dbReference>
<dbReference type="EMBL" id="AJSX01000025">
    <property type="protein sequence ID" value="EIJ69868.1"/>
    <property type="molecule type" value="Genomic_DNA"/>
</dbReference>
<dbReference type="InterPro" id="IPR051199">
    <property type="entry name" value="LPS_LOS_Heptosyltrfase"/>
</dbReference>
<dbReference type="AlphaFoldDB" id="I3DDS5"/>
<evidence type="ECO:0000256" key="2">
    <source>
        <dbReference type="ARBA" id="ARBA00004713"/>
    </source>
</evidence>
<keyword evidence="8" id="KW-0472">Membrane</keyword>
<evidence type="ECO:0000256" key="3">
    <source>
        <dbReference type="ARBA" id="ARBA00022475"/>
    </source>
</evidence>
<comment type="caution">
    <text evidence="14">The sequence shown here is derived from an EMBL/GenBank/DDBJ whole genome shotgun (WGS) entry which is preliminary data.</text>
</comment>
<evidence type="ECO:0000256" key="7">
    <source>
        <dbReference type="ARBA" id="ARBA00022985"/>
    </source>
</evidence>
<keyword evidence="3" id="KW-1003">Cell membrane</keyword>
<keyword evidence="15" id="KW-1185">Reference proteome</keyword>
<dbReference type="InterPro" id="IPR002201">
    <property type="entry name" value="Glyco_trans_9"/>
</dbReference>
<evidence type="ECO:0000256" key="6">
    <source>
        <dbReference type="ARBA" id="ARBA00022679"/>
    </source>
</evidence>
<dbReference type="RefSeq" id="WP_005760225.1">
    <property type="nucleotide sequence ID" value="NZ_AJSX01000025.1"/>
</dbReference>
<reference evidence="14 15" key="1">
    <citation type="submission" date="2012-03" db="EMBL/GenBank/DDBJ databases">
        <authorList>
            <person name="Harkins D.M."/>
            <person name="Madupu R."/>
            <person name="Durkin A.S."/>
            <person name="Torralba M."/>
            <person name="Methe B."/>
            <person name="Sutton G.G."/>
            <person name="Nelson K.E."/>
        </authorList>
    </citation>
    <scope>NUCLEOTIDE SEQUENCE [LARGE SCALE GENOMIC DNA]</scope>
    <source>
        <strain evidence="14 15">CCUG 2042</strain>
    </source>
</reference>
<dbReference type="PANTHER" id="PTHR30160">
    <property type="entry name" value="TETRAACYLDISACCHARIDE 4'-KINASE-RELATED"/>
    <property type="match status" value="1"/>
</dbReference>
<sequence length="320" mass="36667">MKVLIVKTSSMGDLLHTLPALTDAQQAYPDIQFDWVVEENFVEIPQWHPAVKNVIPVAIRRWRKHPFSSENRCQWKDYRRLLQSTEYDAVIDAQGLLKSAFLVTRLAKGKKFGYHFSCAREAVASFFYDQKFIIPYQQHAVERIRQLFGKSLNYTLPQTQANYGLTQRFAGTSSLPYVIFIHATTRADKHWLVQEWINLANKLMLNYPNLRIYLPWNNETERARAEQIKSAVSNCEILPKLSLTELAKFIAQAKAVVSVDTGLAHLTAALNKPNITLYGATDPLLVGTYGLHQYHIQQQNMAAIKAEMVFQQLKNIIDSD</sequence>
<comment type="catalytic activity">
    <reaction evidence="13">
        <text>an alpha-Kdo-(2-&gt;4)-alpha-Kdo-(2-&gt;6)-lipid A + ADP-L-glycero-beta-D-manno-heptose = an L-alpha-D-Hep-(1-&gt;5)-[alpha-Kdo-(2-&gt;4)]-alpha-Kdo-(2-&gt;6)-lipid A + ADP + H(+)</text>
        <dbReference type="Rhea" id="RHEA:74067"/>
        <dbReference type="ChEBI" id="CHEBI:15378"/>
        <dbReference type="ChEBI" id="CHEBI:61506"/>
        <dbReference type="ChEBI" id="CHEBI:176431"/>
        <dbReference type="ChEBI" id="CHEBI:193068"/>
        <dbReference type="ChEBI" id="CHEBI:456216"/>
        <dbReference type="EC" id="2.4.99.23"/>
    </reaction>
</comment>
<dbReference type="GO" id="GO:0009244">
    <property type="term" value="P:lipopolysaccharide core region biosynthetic process"/>
    <property type="evidence" value="ECO:0007669"/>
    <property type="project" value="InterPro"/>
</dbReference>
<accession>I3DDS5</accession>
<evidence type="ECO:0000256" key="10">
    <source>
        <dbReference type="ARBA" id="ARBA00044041"/>
    </source>
</evidence>
<keyword evidence="4" id="KW-0997">Cell inner membrane</keyword>
<dbReference type="NCBIfam" id="TIGR02193">
    <property type="entry name" value="heptsyl_trn_I"/>
    <property type="match status" value="1"/>
</dbReference>
<comment type="pathway">
    <text evidence="2">Bacterial outer membrane biogenesis; LPS core biosynthesis.</text>
</comment>
<keyword evidence="6 14" id="KW-0808">Transferase</keyword>
<dbReference type="Gene3D" id="3.40.50.2000">
    <property type="entry name" value="Glycogen Phosphorylase B"/>
    <property type="match status" value="2"/>
</dbReference>
<evidence type="ECO:0000256" key="13">
    <source>
        <dbReference type="ARBA" id="ARBA00049201"/>
    </source>
</evidence>
<evidence type="ECO:0000256" key="8">
    <source>
        <dbReference type="ARBA" id="ARBA00023136"/>
    </source>
</evidence>
<keyword evidence="5 14" id="KW-0328">Glycosyltransferase</keyword>
<dbReference type="EC" id="2.4.99.23" evidence="10"/>
<evidence type="ECO:0000256" key="1">
    <source>
        <dbReference type="ARBA" id="ARBA00004515"/>
    </source>
</evidence>
<dbReference type="NCBIfam" id="NF008204">
    <property type="entry name" value="PRK10964.1"/>
    <property type="match status" value="1"/>
</dbReference>
<evidence type="ECO:0000256" key="5">
    <source>
        <dbReference type="ARBA" id="ARBA00022676"/>
    </source>
</evidence>
<dbReference type="CDD" id="cd03789">
    <property type="entry name" value="GT9_LPS_heptosyltransferase"/>
    <property type="match status" value="1"/>
</dbReference>
<dbReference type="SUPFAM" id="SSF53756">
    <property type="entry name" value="UDP-Glycosyltransferase/glycogen phosphorylase"/>
    <property type="match status" value="1"/>
</dbReference>
<protein>
    <recommendedName>
        <fullName evidence="11">Lipopolysaccharide heptosyltransferase 1</fullName>
        <ecNumber evidence="10">2.4.99.23</ecNumber>
    </recommendedName>
    <alternativeName>
        <fullName evidence="12">ADP-heptose:lipopolysaccharide heptosyltransferase I</fullName>
    </alternativeName>
</protein>
<dbReference type="Proteomes" id="UP000006457">
    <property type="component" value="Unassembled WGS sequence"/>
</dbReference>
<dbReference type="GO" id="GO:0005829">
    <property type="term" value="C:cytosol"/>
    <property type="evidence" value="ECO:0007669"/>
    <property type="project" value="TreeGrafter"/>
</dbReference>
<evidence type="ECO:0000256" key="9">
    <source>
        <dbReference type="ARBA" id="ARBA00043995"/>
    </source>
</evidence>
<dbReference type="InterPro" id="IPR011908">
    <property type="entry name" value="LipoPS_heptosylTferase-I"/>
</dbReference>
<organism evidence="14 15">
    <name type="scientific">Pasteurella bettyae CCUG 2042</name>
    <dbReference type="NCBI Taxonomy" id="1095749"/>
    <lineage>
        <taxon>Bacteria</taxon>
        <taxon>Pseudomonadati</taxon>
        <taxon>Pseudomonadota</taxon>
        <taxon>Gammaproteobacteria</taxon>
        <taxon>Pasteurellales</taxon>
        <taxon>Pasteurellaceae</taxon>
        <taxon>Pasteurella</taxon>
    </lineage>
</organism>
<name>I3DDS5_9PAST</name>
<dbReference type="GO" id="GO:0008713">
    <property type="term" value="F:ADP-heptose-lipopolysaccharide heptosyltransferase activity"/>
    <property type="evidence" value="ECO:0007669"/>
    <property type="project" value="TreeGrafter"/>
</dbReference>
<gene>
    <name evidence="14" type="primary">rfaC</name>
    <name evidence="14" type="ORF">HMPREF1052_2085</name>
</gene>
<comment type="subcellular location">
    <subcellularLocation>
        <location evidence="1">Cell inner membrane</location>
        <topology evidence="1">Peripheral membrane protein</topology>
        <orientation evidence="1">Cytoplasmic side</orientation>
    </subcellularLocation>
</comment>
<proteinExistence type="inferred from homology"/>
<dbReference type="OrthoDB" id="9767552at2"/>
<comment type="similarity">
    <text evidence="9">Belongs to the glycosyltransferase 9 family.</text>
</comment>
<keyword evidence="7" id="KW-0448">Lipopolysaccharide biosynthesis</keyword>
<dbReference type="PANTHER" id="PTHR30160:SF19">
    <property type="entry name" value="LIPOPOLYSACCHARIDE HEPTOSYLTRANSFERASE 1"/>
    <property type="match status" value="1"/>
</dbReference>
<evidence type="ECO:0000313" key="15">
    <source>
        <dbReference type="Proteomes" id="UP000006457"/>
    </source>
</evidence>
<dbReference type="eggNOG" id="COG0859">
    <property type="taxonomic scope" value="Bacteria"/>
</dbReference>
<dbReference type="PATRIC" id="fig|1095749.3.peg.944"/>
<evidence type="ECO:0000256" key="4">
    <source>
        <dbReference type="ARBA" id="ARBA00022519"/>
    </source>
</evidence>
<evidence type="ECO:0000256" key="12">
    <source>
        <dbReference type="ARBA" id="ARBA00044330"/>
    </source>
</evidence>
<evidence type="ECO:0000256" key="11">
    <source>
        <dbReference type="ARBA" id="ARBA00044190"/>
    </source>
</evidence>
<evidence type="ECO:0000313" key="14">
    <source>
        <dbReference type="EMBL" id="EIJ69868.1"/>
    </source>
</evidence>
<dbReference type="Pfam" id="PF01075">
    <property type="entry name" value="Glyco_transf_9"/>
    <property type="match status" value="1"/>
</dbReference>